<keyword evidence="5" id="KW-1185">Reference proteome</keyword>
<dbReference type="Pfam" id="PF22725">
    <property type="entry name" value="GFO_IDH_MocA_C3"/>
    <property type="match status" value="1"/>
</dbReference>
<gene>
    <name evidence="4" type="ORF">H3H32_16220</name>
</gene>
<dbReference type="KEGG" id="sfol:H3H32_16220"/>
<reference evidence="4 5" key="1">
    <citation type="submission" date="2020-07" db="EMBL/GenBank/DDBJ databases">
        <title>Spirosoma foliorum sp. nov., isolated from the leaves on the Nejang mountain Korea, Republic of.</title>
        <authorList>
            <person name="Ho H."/>
            <person name="Lee Y.-J."/>
            <person name="Nurcahyanto D.-A."/>
            <person name="Kim S.-G."/>
        </authorList>
    </citation>
    <scope>NUCLEOTIDE SEQUENCE [LARGE SCALE GENOMIC DNA]</scope>
    <source>
        <strain evidence="4 5">PL0136</strain>
    </source>
</reference>
<evidence type="ECO:0000313" key="5">
    <source>
        <dbReference type="Proteomes" id="UP000515369"/>
    </source>
</evidence>
<evidence type="ECO:0000259" key="3">
    <source>
        <dbReference type="Pfam" id="PF22725"/>
    </source>
</evidence>
<organism evidence="4 5">
    <name type="scientific">Spirosoma foliorum</name>
    <dbReference type="NCBI Taxonomy" id="2710596"/>
    <lineage>
        <taxon>Bacteria</taxon>
        <taxon>Pseudomonadati</taxon>
        <taxon>Bacteroidota</taxon>
        <taxon>Cytophagia</taxon>
        <taxon>Cytophagales</taxon>
        <taxon>Cytophagaceae</taxon>
        <taxon>Spirosoma</taxon>
    </lineage>
</organism>
<dbReference type="AlphaFoldDB" id="A0A7G5H5C4"/>
<feature type="domain" description="GFO/IDH/MocA-like oxidoreductase" evidence="3">
    <location>
        <begin position="153"/>
        <end position="280"/>
    </location>
</feature>
<feature type="signal peptide" evidence="1">
    <location>
        <begin position="1"/>
        <end position="19"/>
    </location>
</feature>
<evidence type="ECO:0000259" key="2">
    <source>
        <dbReference type="Pfam" id="PF01408"/>
    </source>
</evidence>
<sequence>MKLLTTTAFCLLLLISSQAQTPLRLAIAGLSHGHVGWVFNRPDKKDTELVGIYETDQALVDRFVNRYKLDRKLFFSDLGKMLDQTKPDAVSAFGAISDHIGIVRACAPRKINVMVEKPLATTFADAKEIQSLAQKNNIKVLTNFETSWYASNQYVHELYEAGKLGEIKKVMINDGHQGPKEIGVSNEFFAILTDPAKNGAGALVDFGCYGANLMTWLMKGQKPLTVTAVTHQNKPDIYPKVDDEATIVLQYPSAQCIIQGSWNWTFARKDMEVYGTKGYAVAVDATTIRERLQNKDPEERKKIDPRPAPFTDPFSVLADVVQGRLKLDQNDLYELPINVTAVEILEAAKLSAKSGKTVSLK</sequence>
<dbReference type="EMBL" id="CP059732">
    <property type="protein sequence ID" value="QMW06316.1"/>
    <property type="molecule type" value="Genomic_DNA"/>
</dbReference>
<dbReference type="PANTHER" id="PTHR43377:SF1">
    <property type="entry name" value="BILIVERDIN REDUCTASE A"/>
    <property type="match status" value="1"/>
</dbReference>
<dbReference type="InterPro" id="IPR051450">
    <property type="entry name" value="Gfo/Idh/MocA_Oxidoreductases"/>
</dbReference>
<dbReference type="RefSeq" id="WP_182463685.1">
    <property type="nucleotide sequence ID" value="NZ_CP059732.1"/>
</dbReference>
<proteinExistence type="predicted"/>
<dbReference type="Gene3D" id="3.40.50.720">
    <property type="entry name" value="NAD(P)-binding Rossmann-like Domain"/>
    <property type="match status" value="1"/>
</dbReference>
<dbReference type="InterPro" id="IPR055170">
    <property type="entry name" value="GFO_IDH_MocA-like_dom"/>
</dbReference>
<dbReference type="SUPFAM" id="SSF51735">
    <property type="entry name" value="NAD(P)-binding Rossmann-fold domains"/>
    <property type="match status" value="1"/>
</dbReference>
<feature type="domain" description="Gfo/Idh/MocA-like oxidoreductase N-terminal" evidence="2">
    <location>
        <begin position="43"/>
        <end position="143"/>
    </location>
</feature>
<dbReference type="Gene3D" id="3.30.360.10">
    <property type="entry name" value="Dihydrodipicolinate Reductase, domain 2"/>
    <property type="match status" value="1"/>
</dbReference>
<evidence type="ECO:0000256" key="1">
    <source>
        <dbReference type="SAM" id="SignalP"/>
    </source>
</evidence>
<dbReference type="InterPro" id="IPR000683">
    <property type="entry name" value="Gfo/Idh/MocA-like_OxRdtase_N"/>
</dbReference>
<dbReference type="Proteomes" id="UP000515369">
    <property type="component" value="Chromosome"/>
</dbReference>
<protein>
    <submittedName>
        <fullName evidence="4">Gfo/Idh/MocA family oxidoreductase</fullName>
    </submittedName>
</protein>
<dbReference type="Pfam" id="PF01408">
    <property type="entry name" value="GFO_IDH_MocA"/>
    <property type="match status" value="1"/>
</dbReference>
<name>A0A7G5H5C4_9BACT</name>
<feature type="chain" id="PRO_5028883020" evidence="1">
    <location>
        <begin position="20"/>
        <end position="361"/>
    </location>
</feature>
<dbReference type="GO" id="GO:0000166">
    <property type="term" value="F:nucleotide binding"/>
    <property type="evidence" value="ECO:0007669"/>
    <property type="project" value="InterPro"/>
</dbReference>
<evidence type="ECO:0000313" key="4">
    <source>
        <dbReference type="EMBL" id="QMW06316.1"/>
    </source>
</evidence>
<keyword evidence="1" id="KW-0732">Signal</keyword>
<dbReference type="PANTHER" id="PTHR43377">
    <property type="entry name" value="BILIVERDIN REDUCTASE A"/>
    <property type="match status" value="1"/>
</dbReference>
<dbReference type="SUPFAM" id="SSF55347">
    <property type="entry name" value="Glyceraldehyde-3-phosphate dehydrogenase-like, C-terminal domain"/>
    <property type="match status" value="1"/>
</dbReference>
<accession>A0A7G5H5C4</accession>
<dbReference type="InterPro" id="IPR036291">
    <property type="entry name" value="NAD(P)-bd_dom_sf"/>
</dbReference>